<feature type="region of interest" description="Disordered" evidence="2">
    <location>
        <begin position="1"/>
        <end position="33"/>
    </location>
</feature>
<protein>
    <submittedName>
        <fullName evidence="4">Uncharacterized protein</fullName>
    </submittedName>
</protein>
<organism evidence="4 5">
    <name type="scientific">Adineta ricciae</name>
    <name type="common">Rotifer</name>
    <dbReference type="NCBI Taxonomy" id="249248"/>
    <lineage>
        <taxon>Eukaryota</taxon>
        <taxon>Metazoa</taxon>
        <taxon>Spiralia</taxon>
        <taxon>Gnathifera</taxon>
        <taxon>Rotifera</taxon>
        <taxon>Eurotatoria</taxon>
        <taxon>Bdelloidea</taxon>
        <taxon>Adinetida</taxon>
        <taxon>Adinetidae</taxon>
        <taxon>Adineta</taxon>
    </lineage>
</organism>
<feature type="compositionally biased region" description="Basic and acidic residues" evidence="2">
    <location>
        <begin position="10"/>
        <end position="20"/>
    </location>
</feature>
<evidence type="ECO:0000256" key="2">
    <source>
        <dbReference type="SAM" id="MobiDB-lite"/>
    </source>
</evidence>
<dbReference type="Gene3D" id="6.10.140.1230">
    <property type="match status" value="1"/>
</dbReference>
<comment type="caution">
    <text evidence="4">The sequence shown here is derived from an EMBL/GenBank/DDBJ whole genome shotgun (WGS) entry which is preliminary data.</text>
</comment>
<dbReference type="AlphaFoldDB" id="A0A814Y4F3"/>
<evidence type="ECO:0000313" key="3">
    <source>
        <dbReference type="EMBL" id="CAF1022346.1"/>
    </source>
</evidence>
<keyword evidence="5" id="KW-1185">Reference proteome</keyword>
<gene>
    <name evidence="3" type="ORF">EDS130_LOCUS15966</name>
    <name evidence="4" type="ORF">XAT740_LOCUS24899</name>
</gene>
<reference evidence="4" key="1">
    <citation type="submission" date="2021-02" db="EMBL/GenBank/DDBJ databases">
        <authorList>
            <person name="Nowell W R."/>
        </authorList>
    </citation>
    <scope>NUCLEOTIDE SEQUENCE</scope>
</reference>
<feature type="region of interest" description="Disordered" evidence="2">
    <location>
        <begin position="195"/>
        <end position="216"/>
    </location>
</feature>
<dbReference type="EMBL" id="CAJNOR010001950">
    <property type="protein sequence ID" value="CAF1224685.1"/>
    <property type="molecule type" value="Genomic_DNA"/>
</dbReference>
<sequence length="216" mass="24380">MSFFGKKDKRTPYEIAREQSRAISTQIRQEKRQLDRQIDQSDREIQRLSNDIRKHAMANNKAALRTLAKAVVKIKRDKSNLYAAKANLDTIDGAVKTQLTNVKITGVMQTSSQIAHSLAELMKVEQFQSISEQFSKELIKMGIMSEMMNEAVDAATDNNDLEEETDEEVNKVLNEILAGKVSQLPTVVDNKPLALPTADVDSEEDEMEKRLQALRS</sequence>
<accession>A0A814Y4F3</accession>
<dbReference type="EMBL" id="CAJNOJ010000068">
    <property type="protein sequence ID" value="CAF1022346.1"/>
    <property type="molecule type" value="Genomic_DNA"/>
</dbReference>
<evidence type="ECO:0000313" key="4">
    <source>
        <dbReference type="EMBL" id="CAF1224685.1"/>
    </source>
</evidence>
<dbReference type="Proteomes" id="UP000663852">
    <property type="component" value="Unassembled WGS sequence"/>
</dbReference>
<dbReference type="Proteomes" id="UP000663828">
    <property type="component" value="Unassembled WGS sequence"/>
</dbReference>
<proteinExistence type="inferred from homology"/>
<name>A0A814Y4F3_ADIRI</name>
<comment type="similarity">
    <text evidence="1">Belongs to the SNF7 family.</text>
</comment>
<evidence type="ECO:0000313" key="5">
    <source>
        <dbReference type="Proteomes" id="UP000663828"/>
    </source>
</evidence>
<evidence type="ECO:0000256" key="1">
    <source>
        <dbReference type="ARBA" id="ARBA00006190"/>
    </source>
</evidence>
<dbReference type="Pfam" id="PF03357">
    <property type="entry name" value="Snf7"/>
    <property type="match status" value="1"/>
</dbReference>
<feature type="compositionally biased region" description="Basic and acidic residues" evidence="2">
    <location>
        <begin position="207"/>
        <end position="216"/>
    </location>
</feature>
<dbReference type="OrthoDB" id="2329734at2759"/>
<dbReference type="PANTHER" id="PTHR10476">
    <property type="entry name" value="CHARGED MULTIVESICULAR BODY PROTEIN"/>
    <property type="match status" value="1"/>
</dbReference>
<dbReference type="GO" id="GO:0007034">
    <property type="term" value="P:vacuolar transport"/>
    <property type="evidence" value="ECO:0007669"/>
    <property type="project" value="InterPro"/>
</dbReference>
<dbReference type="InterPro" id="IPR005024">
    <property type="entry name" value="Snf7_fam"/>
</dbReference>